<dbReference type="InterPro" id="IPR002931">
    <property type="entry name" value="Transglutaminase-like"/>
</dbReference>
<reference evidence="4 5" key="1">
    <citation type="submission" date="2019-03" db="EMBL/GenBank/DDBJ databases">
        <title>Complete genome sequence of Paenisporosarcina antarctica CGMCC 1.6503T.</title>
        <authorList>
            <person name="Rong J.-C."/>
            <person name="Chi N.-Y."/>
            <person name="Zhang Q.-F."/>
        </authorList>
    </citation>
    <scope>NUCLEOTIDE SEQUENCE [LARGE SCALE GENOMIC DNA]</scope>
    <source>
        <strain evidence="4 5">CGMCC 1.6503</strain>
    </source>
</reference>
<dbReference type="Proteomes" id="UP000294292">
    <property type="component" value="Chromosome"/>
</dbReference>
<evidence type="ECO:0000313" key="4">
    <source>
        <dbReference type="EMBL" id="QBP40093.1"/>
    </source>
</evidence>
<dbReference type="SUPFAM" id="SSF54001">
    <property type="entry name" value="Cysteine proteinases"/>
    <property type="match status" value="1"/>
</dbReference>
<dbReference type="SMART" id="SM00460">
    <property type="entry name" value="TGc"/>
    <property type="match status" value="1"/>
</dbReference>
<feature type="transmembrane region" description="Helical" evidence="2">
    <location>
        <begin position="37"/>
        <end position="60"/>
    </location>
</feature>
<dbReference type="InterPro" id="IPR038765">
    <property type="entry name" value="Papain-like_cys_pep_sf"/>
</dbReference>
<feature type="transmembrane region" description="Helical" evidence="2">
    <location>
        <begin position="141"/>
        <end position="160"/>
    </location>
</feature>
<keyword evidence="2" id="KW-0812">Transmembrane</keyword>
<evidence type="ECO:0000256" key="1">
    <source>
        <dbReference type="SAM" id="MobiDB-lite"/>
    </source>
</evidence>
<proteinExistence type="predicted"/>
<feature type="transmembrane region" description="Helical" evidence="2">
    <location>
        <begin position="90"/>
        <end position="110"/>
    </location>
</feature>
<dbReference type="KEGG" id="panc:E2636_02500"/>
<evidence type="ECO:0000256" key="2">
    <source>
        <dbReference type="SAM" id="Phobius"/>
    </source>
</evidence>
<dbReference type="RefSeq" id="WP_134208710.1">
    <property type="nucleotide sequence ID" value="NZ_CP038015.1"/>
</dbReference>
<keyword evidence="2" id="KW-0472">Membrane</keyword>
<evidence type="ECO:0000313" key="5">
    <source>
        <dbReference type="Proteomes" id="UP000294292"/>
    </source>
</evidence>
<feature type="region of interest" description="Disordered" evidence="1">
    <location>
        <begin position="568"/>
        <end position="590"/>
    </location>
</feature>
<accession>A0A4P6ZV59</accession>
<keyword evidence="5" id="KW-1185">Reference proteome</keyword>
<evidence type="ECO:0000259" key="3">
    <source>
        <dbReference type="SMART" id="SM00460"/>
    </source>
</evidence>
<dbReference type="OrthoDB" id="9804872at2"/>
<dbReference type="PANTHER" id="PTHR42736:SF1">
    <property type="entry name" value="PROTEIN-GLUTAMINE GAMMA-GLUTAMYLTRANSFERASE"/>
    <property type="match status" value="1"/>
</dbReference>
<dbReference type="InterPro" id="IPR052901">
    <property type="entry name" value="Bact_TGase-like"/>
</dbReference>
<feature type="transmembrane region" description="Helical" evidence="2">
    <location>
        <begin position="614"/>
        <end position="631"/>
    </location>
</feature>
<feature type="transmembrane region" description="Helical" evidence="2">
    <location>
        <begin position="198"/>
        <end position="219"/>
    </location>
</feature>
<organism evidence="4 5">
    <name type="scientific">Paenisporosarcina antarctica</name>
    <dbReference type="NCBI Taxonomy" id="417367"/>
    <lineage>
        <taxon>Bacteria</taxon>
        <taxon>Bacillati</taxon>
        <taxon>Bacillota</taxon>
        <taxon>Bacilli</taxon>
        <taxon>Bacillales</taxon>
        <taxon>Caryophanaceae</taxon>
        <taxon>Paenisporosarcina</taxon>
    </lineage>
</organism>
<feature type="transmembrane region" description="Helical" evidence="2">
    <location>
        <begin position="116"/>
        <end position="134"/>
    </location>
</feature>
<feature type="transmembrane region" description="Helical" evidence="2">
    <location>
        <begin position="66"/>
        <end position="83"/>
    </location>
</feature>
<name>A0A4P6ZV59_9BACL</name>
<protein>
    <submittedName>
        <fullName evidence="4">Transglutaminase</fullName>
    </submittedName>
</protein>
<dbReference type="EMBL" id="CP038015">
    <property type="protein sequence ID" value="QBP40093.1"/>
    <property type="molecule type" value="Genomic_DNA"/>
</dbReference>
<dbReference type="AlphaFoldDB" id="A0A4P6ZV59"/>
<sequence length="731" mass="83561">MKNGLQNKWLQGIFYVLVFFLLREWLLPVMELTKTNYLSIFLAFIALCFVFSFFSVPWWLSGPGKLLYMSWVIIFVYTGEVFFTKEAISFLFSDAMINIFALISGDWAVVTDTFRTVLFFALLWMTTYLIHHWITVRLTIFLFFFMTVIFIAALDTFSPYQGVESIPRVMILGLLLSGLLKVAQILEQNHISASRGNYASLIIPLIVVVAFSGSLGYLLPKAGPVWVDPVPFIQSFAEGAGTAPGRSGGIGKIGYGEDDSVLGGGFRSDSTVVFEAIVQTPQYWKIETKDTYTSKGWEQSVVSDGTTVFNPGDVFESGIAPGPVEDQDVAQYSFNLEYPFLMYPYGSVAADATVETTFAFEKNSQKINTFQGNDLVELKQYSISFSEPKFSLTDLRATTIESLAEVTPEFDRYLQLPEELPERVRELSQSITENQTNLYDKARAIERYFSQNGFIYDQSNISIPEANQDYVDQFLFDTKRGYCDNFSTSMVVLLRSLDIPARWVKGFAEGEEIENNNGDRVYEVTNNNAHSWVEAYFPGVGWMPFEPTIGFSGTGNIDYDLELDSTEEPEEAVVPEQPKKPQPTEIEDNKSISERFTETMQNFMGWISNNRGRIILWSIVAIGFLVVLFRIRQKWMPKLLVPYYRLRKDDWNSFENSYHRLLKQLALYGVARREGQTLQSYANYVDGFFDSKDMRMLTIAYEKGFYGRNIEAHEWLKLRESWENLINRTSG</sequence>
<dbReference type="PANTHER" id="PTHR42736">
    <property type="entry name" value="PROTEIN-GLUTAMINE GAMMA-GLUTAMYLTRANSFERASE"/>
    <property type="match status" value="1"/>
</dbReference>
<feature type="transmembrane region" description="Helical" evidence="2">
    <location>
        <begin position="12"/>
        <end position="30"/>
    </location>
</feature>
<feature type="domain" description="Transglutaminase-like" evidence="3">
    <location>
        <begin position="475"/>
        <end position="549"/>
    </location>
</feature>
<feature type="transmembrane region" description="Helical" evidence="2">
    <location>
        <begin position="166"/>
        <end position="186"/>
    </location>
</feature>
<dbReference type="Pfam" id="PF01841">
    <property type="entry name" value="Transglut_core"/>
    <property type="match status" value="1"/>
</dbReference>
<keyword evidence="2" id="KW-1133">Transmembrane helix</keyword>
<dbReference type="Gene3D" id="3.10.620.30">
    <property type="match status" value="1"/>
</dbReference>
<gene>
    <name evidence="4" type="ORF">E2636_02500</name>
</gene>